<evidence type="ECO:0000313" key="6">
    <source>
        <dbReference type="Proteomes" id="UP000590412"/>
    </source>
</evidence>
<comment type="subcellular location">
    <subcellularLocation>
        <location evidence="1">Cytoplasm</location>
    </subcellularLocation>
</comment>
<evidence type="ECO:0000256" key="2">
    <source>
        <dbReference type="ARBA" id="ARBA00022490"/>
    </source>
</evidence>
<keyword evidence="2" id="KW-0963">Cytoplasm</keyword>
<proteinExistence type="predicted"/>
<organism evidence="5 6">
    <name type="scientific">Candida parapsilosis</name>
    <name type="common">Yeast</name>
    <dbReference type="NCBI Taxonomy" id="5480"/>
    <lineage>
        <taxon>Eukaryota</taxon>
        <taxon>Fungi</taxon>
        <taxon>Dikarya</taxon>
        <taxon>Ascomycota</taxon>
        <taxon>Saccharomycotina</taxon>
        <taxon>Pichiomycetes</taxon>
        <taxon>Debaryomycetaceae</taxon>
        <taxon>Candida/Lodderomyces clade</taxon>
        <taxon>Candida</taxon>
    </lineage>
</organism>
<keyword evidence="3" id="KW-0175">Coiled coil</keyword>
<evidence type="ECO:0000256" key="3">
    <source>
        <dbReference type="SAM" id="Coils"/>
    </source>
</evidence>
<accession>A0A8X7NNM8</accession>
<feature type="coiled-coil region" evidence="3">
    <location>
        <begin position="302"/>
        <end position="329"/>
    </location>
</feature>
<dbReference type="EMBL" id="JABWAB010000003">
    <property type="protein sequence ID" value="KAF6057809.1"/>
    <property type="molecule type" value="Genomic_DNA"/>
</dbReference>
<evidence type="ECO:0000313" key="5">
    <source>
        <dbReference type="EMBL" id="KAF6057809.1"/>
    </source>
</evidence>
<evidence type="ECO:0000256" key="1">
    <source>
        <dbReference type="ARBA" id="ARBA00004496"/>
    </source>
</evidence>
<comment type="caution">
    <text evidence="5">The sequence shown here is derived from an EMBL/GenBank/DDBJ whole genome shotgun (WGS) entry which is preliminary data.</text>
</comment>
<dbReference type="GO" id="GO:0005869">
    <property type="term" value="C:dynactin complex"/>
    <property type="evidence" value="ECO:0007669"/>
    <property type="project" value="InterPro"/>
</dbReference>
<dbReference type="InterPro" id="IPR028133">
    <property type="entry name" value="Dynamitin"/>
</dbReference>
<name>A0A8X7NNM8_CANPA</name>
<sequence length="333" mass="38410">MNKFGDLPGIDIDSQEIYESSDVENENPTDEERQEQAPPDINLEPLQAQFVDIEITDKEYDFSGNLLNQRGFQVGEKKETKMEKLTRIKRELEEIQQEEGPECSDADELLSAFNALNASPSQRKFPTEEELKIDEILIPPPEPVHATSQQIAKFVNLENKLNRLETQLGTDHRQSRPLQHSINEIIRKLDIINHAEHNADSIKSKIETTGKEMEKLELNKRLFGWEDVPVPKNEKIDELYNILPDLKTYCTVAPTILERIKGLSGIHNELEESLNFATNLNQLIGDLGQDIREWDKSLNSLNRSLETSKETFEENCSRYETRLDELEKRILRS</sequence>
<dbReference type="Proteomes" id="UP000590412">
    <property type="component" value="Unassembled WGS sequence"/>
</dbReference>
<dbReference type="Pfam" id="PF04912">
    <property type="entry name" value="Dynamitin"/>
    <property type="match status" value="1"/>
</dbReference>
<gene>
    <name evidence="5" type="ORF">FOB60_002364</name>
</gene>
<dbReference type="PANTHER" id="PTHR15346">
    <property type="entry name" value="DYNACTIN SUBUNIT"/>
    <property type="match status" value="1"/>
</dbReference>
<dbReference type="AlphaFoldDB" id="A0A8X7NNM8"/>
<dbReference type="GO" id="GO:0007017">
    <property type="term" value="P:microtubule-based process"/>
    <property type="evidence" value="ECO:0007669"/>
    <property type="project" value="InterPro"/>
</dbReference>
<protein>
    <submittedName>
        <fullName evidence="5">Dynamitin family protein</fullName>
    </submittedName>
</protein>
<feature type="region of interest" description="Disordered" evidence="4">
    <location>
        <begin position="1"/>
        <end position="43"/>
    </location>
</feature>
<dbReference type="GO" id="GO:0005737">
    <property type="term" value="C:cytoplasm"/>
    <property type="evidence" value="ECO:0007669"/>
    <property type="project" value="UniProtKB-SubCell"/>
</dbReference>
<evidence type="ECO:0000256" key="4">
    <source>
        <dbReference type="SAM" id="MobiDB-lite"/>
    </source>
</evidence>
<feature type="compositionally biased region" description="Acidic residues" evidence="4">
    <location>
        <begin position="13"/>
        <end position="29"/>
    </location>
</feature>
<reference evidence="5" key="1">
    <citation type="submission" date="2020-03" db="EMBL/GenBank/DDBJ databases">
        <title>FDA dAtabase for Regulatory Grade micrObial Sequences (FDA-ARGOS): Supporting development and validation of Infectious Disease Dx tests.</title>
        <authorList>
            <person name="Campos J."/>
            <person name="Goldberg B."/>
            <person name="Tallon L."/>
            <person name="Sadzewicz L."/>
            <person name="Vavikolanu K."/>
            <person name="Mehta A."/>
            <person name="Aluvathingal J."/>
            <person name="Nadendla S."/>
            <person name="Nandy P."/>
            <person name="Geyer C."/>
            <person name="Yan Y."/>
            <person name="Sichtig H."/>
        </authorList>
    </citation>
    <scope>NUCLEOTIDE SEQUENCE [LARGE SCALE GENOMIC DNA]</scope>
    <source>
        <strain evidence="5">FDAARGOS_652</strain>
    </source>
</reference>